<organism evidence="4 5">
    <name type="scientific">Lacibacterium aquatile</name>
    <dbReference type="NCBI Taxonomy" id="1168082"/>
    <lineage>
        <taxon>Bacteria</taxon>
        <taxon>Pseudomonadati</taxon>
        <taxon>Pseudomonadota</taxon>
        <taxon>Alphaproteobacteria</taxon>
        <taxon>Rhodospirillales</taxon>
        <taxon>Rhodospirillaceae</taxon>
    </lineage>
</organism>
<evidence type="ECO:0000256" key="1">
    <source>
        <dbReference type="ARBA" id="ARBA00000274"/>
    </source>
</evidence>
<accession>A0ABW5DU11</accession>
<evidence type="ECO:0000313" key="5">
    <source>
        <dbReference type="Proteomes" id="UP001597295"/>
    </source>
</evidence>
<evidence type="ECO:0000256" key="2">
    <source>
        <dbReference type="ARBA" id="ARBA00006763"/>
    </source>
</evidence>
<gene>
    <name evidence="4" type="ORF">ACFSM5_07605</name>
</gene>
<dbReference type="RefSeq" id="WP_379875717.1">
    <property type="nucleotide sequence ID" value="NZ_JBHUIP010000005.1"/>
</dbReference>
<reference evidence="5" key="1">
    <citation type="journal article" date="2019" name="Int. J. Syst. Evol. Microbiol.">
        <title>The Global Catalogue of Microorganisms (GCM) 10K type strain sequencing project: providing services to taxonomists for standard genome sequencing and annotation.</title>
        <authorList>
            <consortium name="The Broad Institute Genomics Platform"/>
            <consortium name="The Broad Institute Genome Sequencing Center for Infectious Disease"/>
            <person name="Wu L."/>
            <person name="Ma J."/>
        </authorList>
    </citation>
    <scope>NUCLEOTIDE SEQUENCE [LARGE SCALE GENOMIC DNA]</scope>
    <source>
        <strain evidence="5">CGMCC 1.19062</strain>
    </source>
</reference>
<evidence type="ECO:0000256" key="3">
    <source>
        <dbReference type="RuleBase" id="RU363015"/>
    </source>
</evidence>
<dbReference type="NCBIfam" id="TIGR00730">
    <property type="entry name" value="Rossman fold protein, TIGR00730 family"/>
    <property type="match status" value="1"/>
</dbReference>
<dbReference type="Pfam" id="PF03641">
    <property type="entry name" value="Lysine_decarbox"/>
    <property type="match status" value="1"/>
</dbReference>
<protein>
    <recommendedName>
        <fullName evidence="3">Cytokinin riboside 5'-monophosphate phosphoribohydrolase</fullName>
        <ecNumber evidence="3">3.2.2.n1</ecNumber>
    </recommendedName>
</protein>
<dbReference type="EC" id="3.2.2.n1" evidence="3"/>
<dbReference type="InterPro" id="IPR005269">
    <property type="entry name" value="LOG"/>
</dbReference>
<evidence type="ECO:0000313" key="4">
    <source>
        <dbReference type="EMBL" id="MFD2262750.1"/>
    </source>
</evidence>
<dbReference type="SUPFAM" id="SSF102405">
    <property type="entry name" value="MCP/YpsA-like"/>
    <property type="match status" value="1"/>
</dbReference>
<dbReference type="InterPro" id="IPR031100">
    <property type="entry name" value="LOG_fam"/>
</dbReference>
<proteinExistence type="inferred from homology"/>
<comment type="caution">
    <text evidence="4">The sequence shown here is derived from an EMBL/GenBank/DDBJ whole genome shotgun (WGS) entry which is preliminary data.</text>
</comment>
<dbReference type="PANTHER" id="PTHR31223">
    <property type="entry name" value="LOG FAMILY PROTEIN YJL055W"/>
    <property type="match status" value="1"/>
</dbReference>
<dbReference type="Gene3D" id="3.40.50.450">
    <property type="match status" value="1"/>
</dbReference>
<dbReference type="PANTHER" id="PTHR31223:SF70">
    <property type="entry name" value="LOG FAMILY PROTEIN YJL055W"/>
    <property type="match status" value="1"/>
</dbReference>
<comment type="catalytic activity">
    <reaction evidence="1">
        <text>AMP + H2O = D-ribose 5-phosphate + adenine</text>
        <dbReference type="Rhea" id="RHEA:20129"/>
        <dbReference type="ChEBI" id="CHEBI:15377"/>
        <dbReference type="ChEBI" id="CHEBI:16708"/>
        <dbReference type="ChEBI" id="CHEBI:78346"/>
        <dbReference type="ChEBI" id="CHEBI:456215"/>
        <dbReference type="EC" id="3.2.2.4"/>
    </reaction>
</comment>
<keyword evidence="5" id="KW-1185">Reference proteome</keyword>
<sequence>MARIGSVCVYCGSAGSVDERYRAGATDLGTELGKRQIGLVYGGGRVGLMGLVADATMAAGGHVTGIIPQFLQDYEVGHHGISELLVVDTMHTRKQAMADRSDAFIVLPGGFGTLEEFFEVLTWRQLRLHDKPIIIADIGGYWGPLVSLLDHMMAEKFARPEMKNLYSVAHSVEEIFEALAAAPAPKVDPATKWA</sequence>
<keyword evidence="3" id="KW-0203">Cytokinin biosynthesis</keyword>
<dbReference type="Proteomes" id="UP001597295">
    <property type="component" value="Unassembled WGS sequence"/>
</dbReference>
<keyword evidence="3" id="KW-0378">Hydrolase</keyword>
<name>A0ABW5DU11_9PROT</name>
<comment type="similarity">
    <text evidence="2 3">Belongs to the LOG family.</text>
</comment>
<dbReference type="EMBL" id="JBHUIP010000005">
    <property type="protein sequence ID" value="MFD2262750.1"/>
    <property type="molecule type" value="Genomic_DNA"/>
</dbReference>